<evidence type="ECO:0000313" key="10">
    <source>
        <dbReference type="Proteomes" id="UP000765160"/>
    </source>
</evidence>
<evidence type="ECO:0000256" key="7">
    <source>
        <dbReference type="ARBA" id="ARBA00023012"/>
    </source>
</evidence>
<dbReference type="SUPFAM" id="SSF47384">
    <property type="entry name" value="Homodimeric domain of signal transducing histidine kinase"/>
    <property type="match status" value="1"/>
</dbReference>
<dbReference type="SUPFAM" id="SSF55874">
    <property type="entry name" value="ATPase domain of HSP90 chaperone/DNA topoisomerase II/histidine kinase"/>
    <property type="match status" value="1"/>
</dbReference>
<dbReference type="PANTHER" id="PTHR42878">
    <property type="entry name" value="TWO-COMPONENT HISTIDINE KINASE"/>
    <property type="match status" value="1"/>
</dbReference>
<keyword evidence="10" id="KW-1185">Reference proteome</keyword>
<dbReference type="SMART" id="SM00065">
    <property type="entry name" value="GAF"/>
    <property type="match status" value="1"/>
</dbReference>
<keyword evidence="5 9" id="KW-0418">Kinase</keyword>
<keyword evidence="7" id="KW-0902">Two-component regulatory system</keyword>
<dbReference type="InterPro" id="IPR050351">
    <property type="entry name" value="BphY/WalK/GraS-like"/>
</dbReference>
<dbReference type="InterPro" id="IPR005467">
    <property type="entry name" value="His_kinase_dom"/>
</dbReference>
<keyword evidence="4" id="KW-0547">Nucleotide-binding</keyword>
<dbReference type="RefSeq" id="WP_168049217.1">
    <property type="nucleotide sequence ID" value="NZ_JAATJR010000002.1"/>
</dbReference>
<gene>
    <name evidence="9" type="ORF">HB662_08675</name>
</gene>
<evidence type="ECO:0000256" key="3">
    <source>
        <dbReference type="ARBA" id="ARBA00022679"/>
    </source>
</evidence>
<sequence length="421" mass="45389">MRHPFQTDIDIISALPAVPRILDVVCEATGMGFAAVARVTEDRWITCRTRDSIRFGLMPGDELKAETTICHEIRQHGRTVVIDDAVADSVFRGHHTPALYGFRSYISVPILLPDGRFFGTLCAIDPAPRLLNTPATIGMFRLFAEMIGFQIESQERLASSQAELGEERKEAVLREQFIAVLSHDLRSPLASVDASMRLLARTGLEEKPLALIHHAQRSVRRMARLVGDMMDLAQSRLRSGIPVARGSGEGLEAGLRQVVAEAASGAPNRHVEAQIELCEPVRCDVDRIMQLCSNLLANAIEHGSGAAPIRLQACSGGGKFTLEVSNAGEPIPPAALDKLFQPYFRARVAQSRQRPGPEGLGPEGLGPEGLGLGLFIAAEIARAHGGTLRVASGVEETRFSFSFPTETDPVGAVSGLALAAR</sequence>
<dbReference type="PANTHER" id="PTHR42878:SF7">
    <property type="entry name" value="SENSOR HISTIDINE KINASE GLRK"/>
    <property type="match status" value="1"/>
</dbReference>
<name>A0ABX1EXN1_9PROT</name>
<evidence type="ECO:0000256" key="1">
    <source>
        <dbReference type="ARBA" id="ARBA00000085"/>
    </source>
</evidence>
<accession>A0ABX1EXN1</accession>
<evidence type="ECO:0000256" key="4">
    <source>
        <dbReference type="ARBA" id="ARBA00022741"/>
    </source>
</evidence>
<dbReference type="GO" id="GO:0016301">
    <property type="term" value="F:kinase activity"/>
    <property type="evidence" value="ECO:0007669"/>
    <property type="project" value="UniProtKB-KW"/>
</dbReference>
<keyword evidence="3" id="KW-0808">Transferase</keyword>
<dbReference type="InterPro" id="IPR036890">
    <property type="entry name" value="HATPase_C_sf"/>
</dbReference>
<dbReference type="Gene3D" id="1.10.287.130">
    <property type="match status" value="1"/>
</dbReference>
<comment type="catalytic activity">
    <reaction evidence="1">
        <text>ATP + protein L-histidine = ADP + protein N-phospho-L-histidine.</text>
        <dbReference type="EC" id="2.7.13.3"/>
    </reaction>
</comment>
<protein>
    <recommendedName>
        <fullName evidence="2">histidine kinase</fullName>
        <ecNumber evidence="2">2.7.13.3</ecNumber>
    </recommendedName>
</protein>
<dbReference type="InterPro" id="IPR003594">
    <property type="entry name" value="HATPase_dom"/>
</dbReference>
<dbReference type="PROSITE" id="PS50109">
    <property type="entry name" value="HIS_KIN"/>
    <property type="match status" value="1"/>
</dbReference>
<dbReference type="Proteomes" id="UP000765160">
    <property type="component" value="Unassembled WGS sequence"/>
</dbReference>
<feature type="domain" description="Histidine kinase" evidence="8">
    <location>
        <begin position="180"/>
        <end position="407"/>
    </location>
</feature>
<dbReference type="Gene3D" id="3.30.450.40">
    <property type="match status" value="1"/>
</dbReference>
<evidence type="ECO:0000256" key="6">
    <source>
        <dbReference type="ARBA" id="ARBA00022840"/>
    </source>
</evidence>
<dbReference type="Gene3D" id="3.30.565.10">
    <property type="entry name" value="Histidine kinase-like ATPase, C-terminal domain"/>
    <property type="match status" value="1"/>
</dbReference>
<dbReference type="SUPFAM" id="SSF55781">
    <property type="entry name" value="GAF domain-like"/>
    <property type="match status" value="1"/>
</dbReference>
<dbReference type="InterPro" id="IPR029016">
    <property type="entry name" value="GAF-like_dom_sf"/>
</dbReference>
<dbReference type="CDD" id="cd00075">
    <property type="entry name" value="HATPase"/>
    <property type="match status" value="1"/>
</dbReference>
<reference evidence="9 10" key="1">
    <citation type="submission" date="2020-03" db="EMBL/GenBank/DDBJ databases">
        <title>Roseomonas selenitidurans sp. nov. isolated from soil.</title>
        <authorList>
            <person name="Liu H."/>
        </authorList>
    </citation>
    <scope>NUCLEOTIDE SEQUENCE [LARGE SCALE GENOMIC DNA]</scope>
    <source>
        <strain evidence="9 10">JCM 15073</strain>
    </source>
</reference>
<dbReference type="EC" id="2.7.13.3" evidence="2"/>
<dbReference type="InterPro" id="IPR036097">
    <property type="entry name" value="HisK_dim/P_sf"/>
</dbReference>
<proteinExistence type="predicted"/>
<evidence type="ECO:0000313" key="9">
    <source>
        <dbReference type="EMBL" id="NKE44850.1"/>
    </source>
</evidence>
<dbReference type="SMART" id="SM00388">
    <property type="entry name" value="HisKA"/>
    <property type="match status" value="1"/>
</dbReference>
<organism evidence="9 10">
    <name type="scientific">Falsiroseomonas frigidaquae</name>
    <dbReference type="NCBI Taxonomy" id="487318"/>
    <lineage>
        <taxon>Bacteria</taxon>
        <taxon>Pseudomonadati</taxon>
        <taxon>Pseudomonadota</taxon>
        <taxon>Alphaproteobacteria</taxon>
        <taxon>Acetobacterales</taxon>
        <taxon>Roseomonadaceae</taxon>
        <taxon>Falsiroseomonas</taxon>
    </lineage>
</organism>
<comment type="caution">
    <text evidence="9">The sequence shown here is derived from an EMBL/GenBank/DDBJ whole genome shotgun (WGS) entry which is preliminary data.</text>
</comment>
<evidence type="ECO:0000259" key="8">
    <source>
        <dbReference type="PROSITE" id="PS50109"/>
    </source>
</evidence>
<dbReference type="CDD" id="cd00082">
    <property type="entry name" value="HisKA"/>
    <property type="match status" value="1"/>
</dbReference>
<dbReference type="InterPro" id="IPR003018">
    <property type="entry name" value="GAF"/>
</dbReference>
<dbReference type="SMART" id="SM00387">
    <property type="entry name" value="HATPase_c"/>
    <property type="match status" value="1"/>
</dbReference>
<dbReference type="Pfam" id="PF02518">
    <property type="entry name" value="HATPase_c"/>
    <property type="match status" value="1"/>
</dbReference>
<keyword evidence="6" id="KW-0067">ATP-binding</keyword>
<dbReference type="InterPro" id="IPR003661">
    <property type="entry name" value="HisK_dim/P_dom"/>
</dbReference>
<evidence type="ECO:0000256" key="5">
    <source>
        <dbReference type="ARBA" id="ARBA00022777"/>
    </source>
</evidence>
<dbReference type="Pfam" id="PF00512">
    <property type="entry name" value="HisKA"/>
    <property type="match status" value="1"/>
</dbReference>
<dbReference type="EMBL" id="JAAVTX010000002">
    <property type="protein sequence ID" value="NKE44850.1"/>
    <property type="molecule type" value="Genomic_DNA"/>
</dbReference>
<dbReference type="Pfam" id="PF01590">
    <property type="entry name" value="GAF"/>
    <property type="match status" value="1"/>
</dbReference>
<evidence type="ECO:0000256" key="2">
    <source>
        <dbReference type="ARBA" id="ARBA00012438"/>
    </source>
</evidence>